<evidence type="ECO:0000313" key="5">
    <source>
        <dbReference type="Proteomes" id="UP001304300"/>
    </source>
</evidence>
<organism evidence="4 5">
    <name type="scientific">Rubellicoccus peritrichatus</name>
    <dbReference type="NCBI Taxonomy" id="3080537"/>
    <lineage>
        <taxon>Bacteria</taxon>
        <taxon>Pseudomonadati</taxon>
        <taxon>Verrucomicrobiota</taxon>
        <taxon>Opitutia</taxon>
        <taxon>Puniceicoccales</taxon>
        <taxon>Cerasicoccaceae</taxon>
        <taxon>Rubellicoccus</taxon>
    </lineage>
</organism>
<dbReference type="Proteomes" id="UP001304300">
    <property type="component" value="Chromosome"/>
</dbReference>
<evidence type="ECO:0000259" key="3">
    <source>
        <dbReference type="PROSITE" id="PS51186"/>
    </source>
</evidence>
<evidence type="ECO:0000256" key="1">
    <source>
        <dbReference type="ARBA" id="ARBA00022679"/>
    </source>
</evidence>
<reference evidence="4 5" key="1">
    <citation type="submission" date="2023-10" db="EMBL/GenBank/DDBJ databases">
        <title>Rubellicoccus peritrichatus gen. nov., sp. nov., isolated from an algae of coral reef tank.</title>
        <authorList>
            <person name="Luo J."/>
        </authorList>
    </citation>
    <scope>NUCLEOTIDE SEQUENCE [LARGE SCALE GENOMIC DNA]</scope>
    <source>
        <strain evidence="4 5">CR14</strain>
    </source>
</reference>
<proteinExistence type="predicted"/>
<dbReference type="InterPro" id="IPR016181">
    <property type="entry name" value="Acyl_CoA_acyltransferase"/>
</dbReference>
<dbReference type="InterPro" id="IPR000182">
    <property type="entry name" value="GNAT_dom"/>
</dbReference>
<feature type="domain" description="N-acetyltransferase" evidence="3">
    <location>
        <begin position="4"/>
        <end position="141"/>
    </location>
</feature>
<dbReference type="CDD" id="cd04301">
    <property type="entry name" value="NAT_SF"/>
    <property type="match status" value="1"/>
</dbReference>
<accession>A0AAQ3L895</accession>
<protein>
    <submittedName>
        <fullName evidence="4">GNAT family N-acetyltransferase</fullName>
        <ecNumber evidence="4">2.3.1.-</ecNumber>
    </submittedName>
</protein>
<dbReference type="Gene3D" id="3.40.630.30">
    <property type="match status" value="1"/>
</dbReference>
<dbReference type="InterPro" id="IPR050832">
    <property type="entry name" value="Bact_Acetyltransf"/>
</dbReference>
<dbReference type="KEGG" id="puo:RZN69_21145"/>
<dbReference type="AlphaFoldDB" id="A0AAQ3L895"/>
<dbReference type="PROSITE" id="PS51186">
    <property type="entry name" value="GNAT"/>
    <property type="match status" value="1"/>
</dbReference>
<keyword evidence="5" id="KW-1185">Reference proteome</keyword>
<evidence type="ECO:0000313" key="4">
    <source>
        <dbReference type="EMBL" id="WOO41135.1"/>
    </source>
</evidence>
<evidence type="ECO:0000256" key="2">
    <source>
        <dbReference type="ARBA" id="ARBA00023315"/>
    </source>
</evidence>
<dbReference type="SUPFAM" id="SSF55729">
    <property type="entry name" value="Acyl-CoA N-acyltransferases (Nat)"/>
    <property type="match status" value="1"/>
</dbReference>
<dbReference type="GO" id="GO:0016747">
    <property type="term" value="F:acyltransferase activity, transferring groups other than amino-acyl groups"/>
    <property type="evidence" value="ECO:0007669"/>
    <property type="project" value="InterPro"/>
</dbReference>
<dbReference type="EC" id="2.3.1.-" evidence="4"/>
<dbReference type="PANTHER" id="PTHR43877">
    <property type="entry name" value="AMINOALKYLPHOSPHONATE N-ACETYLTRANSFERASE-RELATED-RELATED"/>
    <property type="match status" value="1"/>
</dbReference>
<dbReference type="RefSeq" id="WP_317833539.1">
    <property type="nucleotide sequence ID" value="NZ_CP136920.1"/>
</dbReference>
<sequence length="146" mass="16876">MQEIEYREMSLNDYDEVIELMKITPGVTVREADSRDATKRYFERNPGLSFVAKVNEEIVGCVMCGHDGRRGYLQHLIVKAEERRKGIGNGLVSRCLDALQSLGIYKTHIHVLESNDLANDYWPSNGWERRNEIYIYSYNRSENANA</sequence>
<gene>
    <name evidence="4" type="ORF">RZN69_21145</name>
</gene>
<keyword evidence="2 4" id="KW-0012">Acyltransferase</keyword>
<dbReference type="Pfam" id="PF00583">
    <property type="entry name" value="Acetyltransf_1"/>
    <property type="match status" value="1"/>
</dbReference>
<dbReference type="EMBL" id="CP136920">
    <property type="protein sequence ID" value="WOO41135.1"/>
    <property type="molecule type" value="Genomic_DNA"/>
</dbReference>
<keyword evidence="1 4" id="KW-0808">Transferase</keyword>
<name>A0AAQ3L895_9BACT</name>